<accession>A0A8J3GHJ7</accession>
<protein>
    <submittedName>
        <fullName evidence="1">Uncharacterized protein</fullName>
    </submittedName>
</protein>
<evidence type="ECO:0000313" key="1">
    <source>
        <dbReference type="EMBL" id="GHC66721.1"/>
    </source>
</evidence>
<dbReference type="EMBL" id="BMZO01000003">
    <property type="protein sequence ID" value="GHC66721.1"/>
    <property type="molecule type" value="Genomic_DNA"/>
</dbReference>
<keyword evidence="2" id="KW-1185">Reference proteome</keyword>
<gene>
    <name evidence="1" type="ORF">GCM10010136_10050</name>
</gene>
<sequence length="59" mass="6580">MILFAIAINLRDENEFTPPDTHRRNCAAVYEELRPLTAPERGACPGGVGLHCDCRLLIE</sequence>
<evidence type="ECO:0000313" key="2">
    <source>
        <dbReference type="Proteomes" id="UP000641137"/>
    </source>
</evidence>
<name>A0A8J3GHJ7_9HYPH</name>
<dbReference type="AlphaFoldDB" id="A0A8J3GHJ7"/>
<reference evidence="1" key="1">
    <citation type="journal article" date="2014" name="Int. J. Syst. Evol. Microbiol.">
        <title>Complete genome sequence of Corynebacterium casei LMG S-19264T (=DSM 44701T), isolated from a smear-ripened cheese.</title>
        <authorList>
            <consortium name="US DOE Joint Genome Institute (JGI-PGF)"/>
            <person name="Walter F."/>
            <person name="Albersmeier A."/>
            <person name="Kalinowski J."/>
            <person name="Ruckert C."/>
        </authorList>
    </citation>
    <scope>NUCLEOTIDE SEQUENCE</scope>
    <source>
        <strain evidence="1">KCTC 42097</strain>
    </source>
</reference>
<reference evidence="1" key="2">
    <citation type="submission" date="2020-09" db="EMBL/GenBank/DDBJ databases">
        <authorList>
            <person name="Sun Q."/>
            <person name="Kim S."/>
        </authorList>
    </citation>
    <scope>NUCLEOTIDE SEQUENCE</scope>
    <source>
        <strain evidence="1">KCTC 42097</strain>
    </source>
</reference>
<comment type="caution">
    <text evidence="1">The sequence shown here is derived from an EMBL/GenBank/DDBJ whole genome shotgun (WGS) entry which is preliminary data.</text>
</comment>
<proteinExistence type="predicted"/>
<organism evidence="1 2">
    <name type="scientific">Limoniibacter endophyticus</name>
    <dbReference type="NCBI Taxonomy" id="1565040"/>
    <lineage>
        <taxon>Bacteria</taxon>
        <taxon>Pseudomonadati</taxon>
        <taxon>Pseudomonadota</taxon>
        <taxon>Alphaproteobacteria</taxon>
        <taxon>Hyphomicrobiales</taxon>
        <taxon>Bartonellaceae</taxon>
        <taxon>Limoniibacter</taxon>
    </lineage>
</organism>
<dbReference type="Proteomes" id="UP000641137">
    <property type="component" value="Unassembled WGS sequence"/>
</dbReference>